<feature type="chain" id="PRO_5037406020" evidence="3">
    <location>
        <begin position="20"/>
        <end position="443"/>
    </location>
</feature>
<keyword evidence="4" id="KW-0031">Aminopeptidase</keyword>
<comment type="caution">
    <text evidence="4">The sequence shown here is derived from an EMBL/GenBank/DDBJ whole genome shotgun (WGS) entry which is preliminary data.</text>
</comment>
<reference evidence="4" key="2">
    <citation type="journal article" date="2021" name="PeerJ">
        <title>Extensive microbial diversity within the chicken gut microbiome revealed by metagenomics and culture.</title>
        <authorList>
            <person name="Gilroy R."/>
            <person name="Ravi A."/>
            <person name="Getino M."/>
            <person name="Pursley I."/>
            <person name="Horton D.L."/>
            <person name="Alikhan N.F."/>
            <person name="Baker D."/>
            <person name="Gharbi K."/>
            <person name="Hall N."/>
            <person name="Watson M."/>
            <person name="Adriaenssens E.M."/>
            <person name="Foster-Nyarko E."/>
            <person name="Jarju S."/>
            <person name="Secka A."/>
            <person name="Antonio M."/>
            <person name="Oren A."/>
            <person name="Chaudhuri R.R."/>
            <person name="La Ragione R."/>
            <person name="Hildebrand F."/>
            <person name="Pallen M.J."/>
        </authorList>
    </citation>
    <scope>NUCLEOTIDE SEQUENCE</scope>
    <source>
        <strain evidence="4">F1-3629</strain>
    </source>
</reference>
<comment type="cofactor">
    <cofactor evidence="1">
        <name>Zn(2+)</name>
        <dbReference type="ChEBI" id="CHEBI:29105"/>
    </cofactor>
</comment>
<name>A0A940DQN5_9BACT</name>
<dbReference type="SUPFAM" id="SSF53187">
    <property type="entry name" value="Zn-dependent exopeptidases"/>
    <property type="match status" value="1"/>
</dbReference>
<evidence type="ECO:0000256" key="1">
    <source>
        <dbReference type="ARBA" id="ARBA00001947"/>
    </source>
</evidence>
<accession>A0A940DQN5</accession>
<gene>
    <name evidence="4" type="primary">pepT</name>
    <name evidence="4" type="ORF">IAC07_06750</name>
</gene>
<feature type="signal peptide" evidence="3">
    <location>
        <begin position="1"/>
        <end position="19"/>
    </location>
</feature>
<keyword evidence="2" id="KW-0862">Zinc</keyword>
<dbReference type="Proteomes" id="UP000771749">
    <property type="component" value="Unassembled WGS sequence"/>
</dbReference>
<evidence type="ECO:0000256" key="2">
    <source>
        <dbReference type="ARBA" id="ARBA00022833"/>
    </source>
</evidence>
<evidence type="ECO:0000313" key="5">
    <source>
        <dbReference type="Proteomes" id="UP000771749"/>
    </source>
</evidence>
<keyword evidence="4" id="KW-0378">Hydrolase</keyword>
<dbReference type="Gene3D" id="3.40.630.10">
    <property type="entry name" value="Zn peptidases"/>
    <property type="match status" value="1"/>
</dbReference>
<proteinExistence type="predicted"/>
<organism evidence="4 5">
    <name type="scientific">Candidatus Cryptobacteroides gallistercoris</name>
    <dbReference type="NCBI Taxonomy" id="2840765"/>
    <lineage>
        <taxon>Bacteria</taxon>
        <taxon>Pseudomonadati</taxon>
        <taxon>Bacteroidota</taxon>
        <taxon>Bacteroidia</taxon>
        <taxon>Bacteroidales</taxon>
        <taxon>Candidatus Cryptobacteroides</taxon>
    </lineage>
</organism>
<evidence type="ECO:0000256" key="3">
    <source>
        <dbReference type="SAM" id="SignalP"/>
    </source>
</evidence>
<reference evidence="4" key="1">
    <citation type="submission" date="2020-10" db="EMBL/GenBank/DDBJ databases">
        <authorList>
            <person name="Gilroy R."/>
        </authorList>
    </citation>
    <scope>NUCLEOTIDE SEQUENCE</scope>
    <source>
        <strain evidence="4">F1-3629</strain>
    </source>
</reference>
<dbReference type="SUPFAM" id="SSF55031">
    <property type="entry name" value="Bacterial exopeptidase dimerisation domain"/>
    <property type="match status" value="1"/>
</dbReference>
<dbReference type="EMBL" id="JADIMJ010000101">
    <property type="protein sequence ID" value="MBO8454400.1"/>
    <property type="molecule type" value="Genomic_DNA"/>
</dbReference>
<keyword evidence="4" id="KW-0645">Protease</keyword>
<sequence length="443" mass="48271">MKRTFLILAMSLATVFAGAKGKGQPAVSQEQMLDRFLSYVRIDSQSTPALSADEFPMTEGQREMAAFIADEIRGFAPGIDCRVSEDCYVYVNIPSNVRGKELPVLGFSCHLDVTPECKGAPVKPSVIRNYQGGDIRLNDSTWLKMDSPQGADLKSCIGKTIIHTDGSTLLGGDDKCGCSVVVSLIESTVRDKSLKHGPLQFVICPNEDVGLSAARIDTTLFNPEILFDIDAAGIGNITRSNFTASQIIVKFIGHDAHPGDAKALKYGDALAAASNYIASFPLETRPERSSGLEGYIHPWSMTADGNNNYTVSVRIRYFDRQEGEKFRTYLDEALASTRTAYPNVGTEILDNSIQYENVAYTMHPASFDIVSRASEATGIPVRFIDERGGTTAAMFCARGMNGGMCIFSGQHAIHSVYEYAVLEEMYGSYCFALELIRGTAALK</sequence>
<dbReference type="EC" id="3.4.11.4" evidence="4"/>
<dbReference type="Gene3D" id="3.30.70.360">
    <property type="match status" value="1"/>
</dbReference>
<dbReference type="PANTHER" id="PTHR42994">
    <property type="entry name" value="PEPTIDASE T"/>
    <property type="match status" value="1"/>
</dbReference>
<dbReference type="InterPro" id="IPR036264">
    <property type="entry name" value="Bact_exopeptidase_dim_dom"/>
</dbReference>
<dbReference type="GO" id="GO:0045148">
    <property type="term" value="F:tripeptide aminopeptidase activity"/>
    <property type="evidence" value="ECO:0007669"/>
    <property type="project" value="UniProtKB-EC"/>
</dbReference>
<dbReference type="PANTHER" id="PTHR42994:SF1">
    <property type="entry name" value="PEPTIDASE T"/>
    <property type="match status" value="1"/>
</dbReference>
<dbReference type="GO" id="GO:0005829">
    <property type="term" value="C:cytosol"/>
    <property type="evidence" value="ECO:0007669"/>
    <property type="project" value="TreeGrafter"/>
</dbReference>
<dbReference type="AlphaFoldDB" id="A0A940DQN5"/>
<dbReference type="NCBIfam" id="NF003976">
    <property type="entry name" value="PRK05469.1"/>
    <property type="match status" value="1"/>
</dbReference>
<protein>
    <submittedName>
        <fullName evidence="4">Tripeptide aminopeptidase PepT</fullName>
        <ecNumber evidence="4">3.4.11.4</ecNumber>
    </submittedName>
</protein>
<evidence type="ECO:0000313" key="4">
    <source>
        <dbReference type="EMBL" id="MBO8454400.1"/>
    </source>
</evidence>
<keyword evidence="3" id="KW-0732">Signal</keyword>